<evidence type="ECO:0008006" key="12">
    <source>
        <dbReference type="Google" id="ProtNLM"/>
    </source>
</evidence>
<evidence type="ECO:0000256" key="2">
    <source>
        <dbReference type="ARBA" id="ARBA00022552"/>
    </source>
</evidence>
<evidence type="ECO:0000256" key="4">
    <source>
        <dbReference type="ARBA" id="ARBA00023159"/>
    </source>
</evidence>
<evidence type="ECO:0000256" key="1">
    <source>
        <dbReference type="ARBA" id="ARBA00004604"/>
    </source>
</evidence>
<keyword evidence="4" id="KW-0010">Activator</keyword>
<dbReference type="GO" id="GO:0005730">
    <property type="term" value="C:nucleolus"/>
    <property type="evidence" value="ECO:0007669"/>
    <property type="project" value="UniProtKB-SubCell"/>
</dbReference>
<gene>
    <name evidence="10" type="ORF">GDO78_016590</name>
</gene>
<protein>
    <recommendedName>
        <fullName evidence="12">Nucleolar protein 11</fullName>
    </recommendedName>
</protein>
<evidence type="ECO:0000256" key="5">
    <source>
        <dbReference type="ARBA" id="ARBA00023163"/>
    </source>
</evidence>
<reference evidence="10" key="1">
    <citation type="thesis" date="2020" institute="ProQuest LLC" country="789 East Eisenhower Parkway, Ann Arbor, MI, USA">
        <title>Comparative Genomics and Chromosome Evolution.</title>
        <authorList>
            <person name="Mudd A.B."/>
        </authorList>
    </citation>
    <scope>NUCLEOTIDE SEQUENCE</scope>
    <source>
        <strain evidence="10">HN-11 Male</strain>
        <tissue evidence="10">Kidney and liver</tissue>
    </source>
</reference>
<dbReference type="OrthoDB" id="6502630at2759"/>
<sequence>MAALCEAFTLCSLLYSDDAKRQQQDGLQGVEGAGERDSVLVTDGGRTVTLYKVSDRRPLGSWAVRQGQRITSPAVYNHRSGEYVLVHDEKVLRVWKDDDVNFDKVFKATLSTDVCRVHSLPDAEPFILFRGGAVRYLDAMLADPQQEIETVVTEDEKIVWSKAFMDDEQPMLIFITEKHPDWFVYTRHPAFSTCERWRLPPAADCSKVLDFSAVIKNKMVSMVLLYSSGHVCQSEILLASSEQNVEAELLVSPLLQLPEPADTGALIILDDSYIATLTPSPARKKDCLCIWNTSFQTLQDCKEFAQKTWTQLWTYDSKLFIPHANSLLVLRYACQQSCLASALGKGKETQKSEAVSIMNWGELIGSPKQSEPTPAKNPHSVKETPSSSEMSFPLEILPDIQMAPESQIPSLVQRASMSRDLVHLQVAISSIAQGLITRCKKEPKFYPQSSFIKLLESGTLSYSLCPDLITLCVEKQDVQLLQLCLEQFVDLPEDMLCLCLKTFLSVGEAILSKANLNTKSAASYIEEDERRKKAMKMETARPVQNGFSHPIVDNCGVQVLNKRRIHKTGGQFSPVTIRRAVLLNSVLTCPFSETFLLPHLKDLASDQAILFLDYLFYLYKKCNDNFVLSLPGQERLSVMQVLDWLNIILDANFTVLVLTPEAKNLVRSLQKYMKSQMSFFSELNKVEGSLAEIPKFRKPTQSCNRYSIEVLTLY</sequence>
<dbReference type="Pfam" id="PF08168">
    <property type="entry name" value="NOL11_N"/>
    <property type="match status" value="1"/>
</dbReference>
<evidence type="ECO:0000256" key="6">
    <source>
        <dbReference type="ARBA" id="ARBA00023242"/>
    </source>
</evidence>
<keyword evidence="5" id="KW-0804">Transcription</keyword>
<accession>A0A8J6EK73</accession>
<organism evidence="10 11">
    <name type="scientific">Eleutherodactylus coqui</name>
    <name type="common">Puerto Rican coqui</name>
    <dbReference type="NCBI Taxonomy" id="57060"/>
    <lineage>
        <taxon>Eukaryota</taxon>
        <taxon>Metazoa</taxon>
        <taxon>Chordata</taxon>
        <taxon>Craniata</taxon>
        <taxon>Vertebrata</taxon>
        <taxon>Euteleostomi</taxon>
        <taxon>Amphibia</taxon>
        <taxon>Batrachia</taxon>
        <taxon>Anura</taxon>
        <taxon>Neobatrachia</taxon>
        <taxon>Hyloidea</taxon>
        <taxon>Eleutherodactylidae</taxon>
        <taxon>Eleutherodactylinae</taxon>
        <taxon>Eleutherodactylus</taxon>
        <taxon>Eleutherodactylus</taxon>
    </lineage>
</organism>
<feature type="region of interest" description="Disordered" evidence="7">
    <location>
        <begin position="365"/>
        <end position="388"/>
    </location>
</feature>
<evidence type="ECO:0000256" key="3">
    <source>
        <dbReference type="ARBA" id="ARBA00023015"/>
    </source>
</evidence>
<name>A0A8J6EK73_ELECQ</name>
<feature type="domain" description="Nucleolar protein 11 N-terminal" evidence="8">
    <location>
        <begin position="1"/>
        <end position="332"/>
    </location>
</feature>
<dbReference type="InterPro" id="IPR012584">
    <property type="entry name" value="NOL11_N"/>
</dbReference>
<keyword evidence="6" id="KW-0539">Nucleus</keyword>
<dbReference type="InterPro" id="IPR048897">
    <property type="entry name" value="Nol11_C"/>
</dbReference>
<evidence type="ECO:0000256" key="7">
    <source>
        <dbReference type="SAM" id="MobiDB-lite"/>
    </source>
</evidence>
<keyword evidence="11" id="KW-1185">Reference proteome</keyword>
<dbReference type="GO" id="GO:0003723">
    <property type="term" value="F:RNA binding"/>
    <property type="evidence" value="ECO:0007669"/>
    <property type="project" value="TreeGrafter"/>
</dbReference>
<dbReference type="PANTHER" id="PTHR15633:SF2">
    <property type="entry name" value="NUCLEOLAR PROTEIN 11"/>
    <property type="match status" value="1"/>
</dbReference>
<evidence type="ECO:0000313" key="10">
    <source>
        <dbReference type="EMBL" id="KAG9470858.1"/>
    </source>
</evidence>
<dbReference type="Proteomes" id="UP000770717">
    <property type="component" value="Unassembled WGS sequence"/>
</dbReference>
<dbReference type="InterPro" id="IPR042859">
    <property type="entry name" value="NOL11"/>
</dbReference>
<dbReference type="Pfam" id="PF20998">
    <property type="entry name" value="Nol11_C"/>
    <property type="match status" value="1"/>
</dbReference>
<proteinExistence type="predicted"/>
<feature type="domain" description="Nucleolar protein 11 C-terminal" evidence="9">
    <location>
        <begin position="417"/>
        <end position="714"/>
    </location>
</feature>
<dbReference type="PANTHER" id="PTHR15633">
    <property type="entry name" value="NUCLEOLAR PROTEIN 11"/>
    <property type="match status" value="1"/>
</dbReference>
<dbReference type="GO" id="GO:0030490">
    <property type="term" value="P:maturation of SSU-rRNA"/>
    <property type="evidence" value="ECO:0007669"/>
    <property type="project" value="InterPro"/>
</dbReference>
<evidence type="ECO:0000259" key="8">
    <source>
        <dbReference type="Pfam" id="PF08168"/>
    </source>
</evidence>
<evidence type="ECO:0000313" key="11">
    <source>
        <dbReference type="Proteomes" id="UP000770717"/>
    </source>
</evidence>
<evidence type="ECO:0000259" key="9">
    <source>
        <dbReference type="Pfam" id="PF20998"/>
    </source>
</evidence>
<comment type="subcellular location">
    <subcellularLocation>
        <location evidence="1">Nucleus</location>
        <location evidence="1">Nucleolus</location>
    </subcellularLocation>
</comment>
<keyword evidence="3" id="KW-0805">Transcription regulation</keyword>
<comment type="caution">
    <text evidence="10">The sequence shown here is derived from an EMBL/GenBank/DDBJ whole genome shotgun (WGS) entry which is preliminary data.</text>
</comment>
<keyword evidence="2" id="KW-0698">rRNA processing</keyword>
<dbReference type="AlphaFoldDB" id="A0A8J6EK73"/>
<dbReference type="EMBL" id="WNTK01000216">
    <property type="protein sequence ID" value="KAG9470858.1"/>
    <property type="molecule type" value="Genomic_DNA"/>
</dbReference>